<dbReference type="InterPro" id="IPR021655">
    <property type="entry name" value="Put_metal-bd"/>
</dbReference>
<proteinExistence type="predicted"/>
<comment type="caution">
    <text evidence="1">The sequence shown here is derived from an EMBL/GenBank/DDBJ whole genome shotgun (WGS) entry which is preliminary data.</text>
</comment>
<name>A0A0G1XBX7_9BACT</name>
<sequence>MRFVFFVTLAGCFLNGMPIGPQYVDTGYVEVDTGDTYDVIVDSGTTARYCEDADSDGFGNVTECVVRTEAPEHYVSADSGQDCDDANPDAYPGAVEVDEDVDENCDGITDEGEGDDPTRWCEDVDGDGYGAGPCTAEYAGYPTYVSNDDDCDDARADVNLDADEWEHDLVDNDCDGYIDEDYRDAVICVTPANVELYEIFLVGSTFEDFTFAPGGVWEPGELWFGLVTEVNGADEASDEAREFILDRGRVCGLLRVDWRDEFMINGLVLTVNGDVRLLVDSDLDQPRMASIMIDGHSDACLLEDKQFRCIRP</sequence>
<reference evidence="1 2" key="1">
    <citation type="journal article" date="2015" name="Nature">
        <title>rRNA introns, odd ribosomes, and small enigmatic genomes across a large radiation of phyla.</title>
        <authorList>
            <person name="Brown C.T."/>
            <person name="Hug L.A."/>
            <person name="Thomas B.C."/>
            <person name="Sharon I."/>
            <person name="Castelle C.J."/>
            <person name="Singh A."/>
            <person name="Wilkins M.J."/>
            <person name="Williams K.H."/>
            <person name="Banfield J.F."/>
        </authorList>
    </citation>
    <scope>NUCLEOTIDE SEQUENCE [LARGE SCALE GENOMIC DNA]</scope>
</reference>
<dbReference type="EMBL" id="LCRD01000071">
    <property type="protein sequence ID" value="KKW28466.1"/>
    <property type="molecule type" value="Genomic_DNA"/>
</dbReference>
<accession>A0A0G1XBX7</accession>
<dbReference type="Pfam" id="PF11617">
    <property type="entry name" value="Cu-binding_MopE"/>
    <property type="match status" value="2"/>
</dbReference>
<evidence type="ECO:0000313" key="1">
    <source>
        <dbReference type="EMBL" id="KKW28466.1"/>
    </source>
</evidence>
<evidence type="ECO:0000313" key="2">
    <source>
        <dbReference type="Proteomes" id="UP000034846"/>
    </source>
</evidence>
<gene>
    <name evidence="1" type="ORF">UY72_C0071G0002</name>
</gene>
<organism evidence="1 2">
    <name type="scientific">Candidatus Uhrbacteria bacterium GW2011_GWD2_52_7</name>
    <dbReference type="NCBI Taxonomy" id="1618989"/>
    <lineage>
        <taxon>Bacteria</taxon>
        <taxon>Candidatus Uhriibacteriota</taxon>
    </lineage>
</organism>
<protein>
    <submittedName>
        <fullName evidence="1">Regulator of chromosome condensation</fullName>
    </submittedName>
</protein>
<dbReference type="Proteomes" id="UP000034846">
    <property type="component" value="Unassembled WGS sequence"/>
</dbReference>
<dbReference type="AlphaFoldDB" id="A0A0G1XBX7"/>